<organism evidence="1">
    <name type="scientific">marine sediment metagenome</name>
    <dbReference type="NCBI Taxonomy" id="412755"/>
    <lineage>
        <taxon>unclassified sequences</taxon>
        <taxon>metagenomes</taxon>
        <taxon>ecological metagenomes</taxon>
    </lineage>
</organism>
<feature type="non-terminal residue" evidence="1">
    <location>
        <position position="90"/>
    </location>
</feature>
<comment type="caution">
    <text evidence="1">The sequence shown here is derived from an EMBL/GenBank/DDBJ whole genome shotgun (WGS) entry which is preliminary data.</text>
</comment>
<dbReference type="EMBL" id="BARW01000169">
    <property type="protein sequence ID" value="GAI60500.1"/>
    <property type="molecule type" value="Genomic_DNA"/>
</dbReference>
<protein>
    <submittedName>
        <fullName evidence="1">Uncharacterized protein</fullName>
    </submittedName>
</protein>
<reference evidence="1" key="1">
    <citation type="journal article" date="2014" name="Front. Microbiol.">
        <title>High frequency of phylogenetically diverse reductive dehalogenase-homologous genes in deep subseafloor sedimentary metagenomes.</title>
        <authorList>
            <person name="Kawai M."/>
            <person name="Futagami T."/>
            <person name="Toyoda A."/>
            <person name="Takaki Y."/>
            <person name="Nishi S."/>
            <person name="Hori S."/>
            <person name="Arai W."/>
            <person name="Tsubouchi T."/>
            <person name="Morono Y."/>
            <person name="Uchiyama I."/>
            <person name="Ito T."/>
            <person name="Fujiyama A."/>
            <person name="Inagaki F."/>
            <person name="Takami H."/>
        </authorList>
    </citation>
    <scope>NUCLEOTIDE SEQUENCE</scope>
    <source>
        <strain evidence="1">Expedition CK06-06</strain>
    </source>
</reference>
<sequence length="90" mass="10199">MGCDIHLFVEKRVGGNWVPADKWVPDKESEDKDALMVPYGNRYYDGRNYHLFAILADVRNNFGFAGIDRGDQFNPISDPRGLPQDVTIPS</sequence>
<evidence type="ECO:0000313" key="1">
    <source>
        <dbReference type="EMBL" id="GAI60500.1"/>
    </source>
</evidence>
<proteinExistence type="predicted"/>
<accession>X1RBJ3</accession>
<name>X1RBJ3_9ZZZZ</name>
<dbReference type="AlphaFoldDB" id="X1RBJ3"/>
<gene>
    <name evidence="1" type="ORF">S12H4_00991</name>
</gene>